<reference evidence="3 4" key="2">
    <citation type="journal article" date="2014" name="Int. J. Syst. Evol. Microbiol.">
        <title>Methanobacterium paludis sp. nov. and a novel strain of Methanobacterium lacus isolated from northern peatlands.</title>
        <authorList>
            <person name="Cadillo-Quiroz H."/>
            <person name="Brauer S.L."/>
            <person name="Goodson N."/>
            <person name="Yavitt J.B."/>
            <person name="Zinder S.H."/>
        </authorList>
    </citation>
    <scope>NUCLEOTIDE SEQUENCE [LARGE SCALE GENOMIC DNA]</scope>
    <source>
        <strain evidence="3 4">AL-21</strain>
    </source>
</reference>
<dbReference type="eggNOG" id="arCOG12084">
    <property type="taxonomic scope" value="Archaea"/>
</dbReference>
<gene>
    <name evidence="3" type="ordered locus">Metbo_1132</name>
</gene>
<evidence type="ECO:0008006" key="5">
    <source>
        <dbReference type="Google" id="ProtNLM"/>
    </source>
</evidence>
<evidence type="ECO:0000313" key="4">
    <source>
        <dbReference type="Proteomes" id="UP000007490"/>
    </source>
</evidence>
<dbReference type="KEGG" id="mel:Metbo_1132"/>
<keyword evidence="2" id="KW-0472">Membrane</keyword>
<evidence type="ECO:0000256" key="2">
    <source>
        <dbReference type="SAM" id="Phobius"/>
    </source>
</evidence>
<dbReference type="EMBL" id="CP002551">
    <property type="protein sequence ID" value="ADZ09376.1"/>
    <property type="molecule type" value="Genomic_DNA"/>
</dbReference>
<feature type="region of interest" description="Disordered" evidence="1">
    <location>
        <begin position="114"/>
        <end position="134"/>
    </location>
</feature>
<dbReference type="AlphaFoldDB" id="F0T5Y3"/>
<proteinExistence type="predicted"/>
<keyword evidence="4" id="KW-1185">Reference proteome</keyword>
<sequence length="134" mass="14726" precursor="true">MESKDYAIILLVIILIAVVSFSLAYILASQPKTSSLNNSLNSSNASNVSTINSTTNKSQVQNQTKQQYITEQQAINIYKKETADHSNKYRYVATLFYIEGKPYYSITFIDKKTGDSSTSPGAVNAITGELEGPD</sequence>
<accession>F0T5Y3</accession>
<reference evidence="4" key="1">
    <citation type="submission" date="2011-02" db="EMBL/GenBank/DDBJ databases">
        <title>Complete sequence of Methanobacterium sp. AL-21.</title>
        <authorList>
            <consortium name="US DOE Joint Genome Institute"/>
            <person name="Lucas S."/>
            <person name="Copeland A."/>
            <person name="Lapidus A."/>
            <person name="Cheng J.-F."/>
            <person name="Goodwin L."/>
            <person name="Pitluck S."/>
            <person name="Chertkov O."/>
            <person name="Detter J.C."/>
            <person name="Han C."/>
            <person name="Tapia R."/>
            <person name="Land M."/>
            <person name="Hauser L."/>
            <person name="Kyrpides N."/>
            <person name="Ivanova N."/>
            <person name="Mikhailova N."/>
            <person name="Pagani I."/>
            <person name="Cadillo-Quiroz H."/>
            <person name="Imachi H."/>
            <person name="Zinder S."/>
            <person name="Liu W."/>
            <person name="Woyke T."/>
        </authorList>
    </citation>
    <scope>NUCLEOTIDE SEQUENCE [LARGE SCALE GENOMIC DNA]</scope>
    <source>
        <strain evidence="4">AL-21</strain>
    </source>
</reference>
<dbReference type="RefSeq" id="WP_013644727.1">
    <property type="nucleotide sequence ID" value="NC_015216.1"/>
</dbReference>
<keyword evidence="2" id="KW-0812">Transmembrane</keyword>
<evidence type="ECO:0000313" key="3">
    <source>
        <dbReference type="EMBL" id="ADZ09376.1"/>
    </source>
</evidence>
<dbReference type="GeneID" id="10277582"/>
<organism evidence="3 4">
    <name type="scientific">Methanobacterium lacus (strain AL-21)</name>
    <dbReference type="NCBI Taxonomy" id="877455"/>
    <lineage>
        <taxon>Archaea</taxon>
        <taxon>Methanobacteriati</taxon>
        <taxon>Methanobacteriota</taxon>
        <taxon>Methanomada group</taxon>
        <taxon>Methanobacteria</taxon>
        <taxon>Methanobacteriales</taxon>
        <taxon>Methanobacteriaceae</taxon>
        <taxon>Methanobacterium</taxon>
    </lineage>
</organism>
<evidence type="ECO:0000256" key="1">
    <source>
        <dbReference type="SAM" id="MobiDB-lite"/>
    </source>
</evidence>
<dbReference type="Proteomes" id="UP000007490">
    <property type="component" value="Chromosome"/>
</dbReference>
<dbReference type="HOGENOM" id="CLU_1933266_0_0_2"/>
<feature type="transmembrane region" description="Helical" evidence="2">
    <location>
        <begin position="6"/>
        <end position="28"/>
    </location>
</feature>
<name>F0T5Y3_METLA</name>
<protein>
    <recommendedName>
        <fullName evidence="5">PepSY domain-containing protein</fullName>
    </recommendedName>
</protein>
<keyword evidence="2" id="KW-1133">Transmembrane helix</keyword>